<dbReference type="AlphaFoldDB" id="A0A3S5AL45"/>
<evidence type="ECO:0000313" key="2">
    <source>
        <dbReference type="EMBL" id="VEL32136.1"/>
    </source>
</evidence>
<evidence type="ECO:0000313" key="3">
    <source>
        <dbReference type="Proteomes" id="UP000784294"/>
    </source>
</evidence>
<name>A0A3S5AL45_9PLAT</name>
<reference evidence="2" key="1">
    <citation type="submission" date="2018-11" db="EMBL/GenBank/DDBJ databases">
        <authorList>
            <consortium name="Pathogen Informatics"/>
        </authorList>
    </citation>
    <scope>NUCLEOTIDE SEQUENCE</scope>
</reference>
<dbReference type="OrthoDB" id="206700at2759"/>
<comment type="caution">
    <text evidence="2">The sequence shown here is derived from an EMBL/GenBank/DDBJ whole genome shotgun (WGS) entry which is preliminary data.</text>
</comment>
<evidence type="ECO:0008006" key="4">
    <source>
        <dbReference type="Google" id="ProtNLM"/>
    </source>
</evidence>
<keyword evidence="1" id="KW-1133">Transmembrane helix</keyword>
<dbReference type="InterPro" id="IPR028994">
    <property type="entry name" value="Integrin_alpha_N"/>
</dbReference>
<protein>
    <recommendedName>
        <fullName evidence="4">VCBS repeat-containing protein</fullName>
    </recommendedName>
</protein>
<keyword evidence="3" id="KW-1185">Reference proteome</keyword>
<evidence type="ECO:0000256" key="1">
    <source>
        <dbReference type="SAM" id="Phobius"/>
    </source>
</evidence>
<keyword evidence="1" id="KW-0812">Transmembrane</keyword>
<organism evidence="2 3">
    <name type="scientific">Protopolystoma xenopodis</name>
    <dbReference type="NCBI Taxonomy" id="117903"/>
    <lineage>
        <taxon>Eukaryota</taxon>
        <taxon>Metazoa</taxon>
        <taxon>Spiralia</taxon>
        <taxon>Lophotrochozoa</taxon>
        <taxon>Platyhelminthes</taxon>
        <taxon>Monogenea</taxon>
        <taxon>Polyopisthocotylea</taxon>
        <taxon>Polystomatidea</taxon>
        <taxon>Polystomatidae</taxon>
        <taxon>Protopolystoma</taxon>
    </lineage>
</organism>
<gene>
    <name evidence="2" type="ORF">PXEA_LOCUS25576</name>
</gene>
<dbReference type="Proteomes" id="UP000784294">
    <property type="component" value="Unassembled WGS sequence"/>
</dbReference>
<accession>A0A3S5AL45</accession>
<sequence>MSYFTYVLLSVSGFWWGCLIKIAAFADLNADRRTDAVVFNAIEHTIGALMQSVTRSPGYSTATIPAPTLTSPLLSTRTLGNPVRRIAASDFTGSTRVDLLLLTSASRNNGPYQAYLALGLGGSQRGMFGKLTSIAITFACITF</sequence>
<dbReference type="EMBL" id="CAAALY010130709">
    <property type="protein sequence ID" value="VEL32136.1"/>
    <property type="molecule type" value="Genomic_DNA"/>
</dbReference>
<dbReference type="SUPFAM" id="SSF69318">
    <property type="entry name" value="Integrin alpha N-terminal domain"/>
    <property type="match status" value="1"/>
</dbReference>
<feature type="transmembrane region" description="Helical" evidence="1">
    <location>
        <begin position="6"/>
        <end position="26"/>
    </location>
</feature>
<keyword evidence="1" id="KW-0472">Membrane</keyword>
<proteinExistence type="predicted"/>